<dbReference type="OrthoDB" id="333024at2759"/>
<evidence type="ECO:0000313" key="4">
    <source>
        <dbReference type="EMBL" id="ORY00195.1"/>
    </source>
</evidence>
<proteinExistence type="predicted"/>
<comment type="subcellular location">
    <subcellularLocation>
        <location evidence="1">Cytoplasm</location>
        <location evidence="1">Cytoskeleton</location>
    </subcellularLocation>
</comment>
<dbReference type="Proteomes" id="UP000193498">
    <property type="component" value="Unassembled WGS sequence"/>
</dbReference>
<dbReference type="InterPro" id="IPR052410">
    <property type="entry name" value="DRC5"/>
</dbReference>
<reference evidence="4 5" key="1">
    <citation type="submission" date="2016-07" db="EMBL/GenBank/DDBJ databases">
        <title>Pervasive Adenine N6-methylation of Active Genes in Fungi.</title>
        <authorList>
            <consortium name="DOE Joint Genome Institute"/>
            <person name="Mondo S.J."/>
            <person name="Dannebaum R.O."/>
            <person name="Kuo R.C."/>
            <person name="Labutti K."/>
            <person name="Haridas S."/>
            <person name="Kuo A."/>
            <person name="Salamov A."/>
            <person name="Ahrendt S.R."/>
            <person name="Lipzen A."/>
            <person name="Sullivan W."/>
            <person name="Andreopoulos W.B."/>
            <person name="Clum A."/>
            <person name="Lindquist E."/>
            <person name="Daum C."/>
            <person name="Ramamoorthy G.K."/>
            <person name="Gryganskyi A."/>
            <person name="Culley D."/>
            <person name="Magnuson J.K."/>
            <person name="James T.Y."/>
            <person name="O'Malley M.A."/>
            <person name="Stajich J.E."/>
            <person name="Spatafora J.W."/>
            <person name="Visel A."/>
            <person name="Grigoriev I.V."/>
        </authorList>
    </citation>
    <scope>NUCLEOTIDE SEQUENCE [LARGE SCALE GENOMIC DNA]</scope>
    <source>
        <strain evidence="4 5">CBS 931.73</strain>
    </source>
</reference>
<dbReference type="Pfam" id="PF13516">
    <property type="entry name" value="LRR_6"/>
    <property type="match status" value="6"/>
</dbReference>
<dbReference type="InterPro" id="IPR032675">
    <property type="entry name" value="LRR_dom_sf"/>
</dbReference>
<accession>A0A1Y1YRK6</accession>
<comment type="caution">
    <text evidence="4">The sequence shown here is derived from an EMBL/GenBank/DDBJ whole genome shotgun (WGS) entry which is preliminary data.</text>
</comment>
<dbReference type="InParanoid" id="A0A1Y1YRK6"/>
<evidence type="ECO:0000256" key="1">
    <source>
        <dbReference type="ARBA" id="ARBA00004245"/>
    </source>
</evidence>
<evidence type="ECO:0000256" key="3">
    <source>
        <dbReference type="ARBA" id="ARBA00023212"/>
    </source>
</evidence>
<dbReference type="GO" id="GO:0005856">
    <property type="term" value="C:cytoskeleton"/>
    <property type="evidence" value="ECO:0007669"/>
    <property type="project" value="UniProtKB-SubCell"/>
</dbReference>
<sequence>MAWGNPGPSPADEWVKKLETNDPAFRSLHILSFRRISQPDFQRIFAALGKNTVLSELYLSGHRLESDTLKVLSDALATNKALQRLNVGHNEFGSDENASNFQVLCEGLKRCEGLRNLDLENKGIGAKCAQILGHTLAVNKSLVELNLSRNQINDVAMEALCESLGDDVMSLEKLDLSANEISYKGAASLAKLLVDERVRLTELVLSENPLGAKGGAEIAKVLGQNQRLSVLKIAFIDQESADFQVVGDSPGDAVLSTLAESLDASSNFGVRSLWMDGCRISHEGAINLAKIIKHTRLEEIRLRSNQVGDEGVRYISQAISEPNSTIRKLELGENGITTIGFEALLSANALEYLGLFNNKVDFANGVPSTEITVPLANLLTLDLGCNNISTESFTLACQTLISGFAPSLRTLEMGGNLVDGNENVWEEWTEKVKQTREMLNIMWKQNLQNQNQP</sequence>
<dbReference type="PROSITE" id="PS51450">
    <property type="entry name" value="LRR"/>
    <property type="match status" value="1"/>
</dbReference>
<dbReference type="STRING" id="1314790.A0A1Y1YRK6"/>
<evidence type="ECO:0000313" key="5">
    <source>
        <dbReference type="Proteomes" id="UP000193498"/>
    </source>
</evidence>
<keyword evidence="5" id="KW-1185">Reference proteome</keyword>
<dbReference type="InterPro" id="IPR001611">
    <property type="entry name" value="Leu-rich_rpt"/>
</dbReference>
<gene>
    <name evidence="4" type="ORF">K493DRAFT_312903</name>
</gene>
<dbReference type="EMBL" id="MCFE01000086">
    <property type="protein sequence ID" value="ORY00195.1"/>
    <property type="molecule type" value="Genomic_DNA"/>
</dbReference>
<keyword evidence="2" id="KW-0963">Cytoplasm</keyword>
<dbReference type="SMART" id="SM00368">
    <property type="entry name" value="LRR_RI"/>
    <property type="match status" value="10"/>
</dbReference>
<protein>
    <submittedName>
        <fullName evidence="4">RNI-like protein</fullName>
    </submittedName>
</protein>
<name>A0A1Y1YRK6_9FUNG</name>
<dbReference type="Gene3D" id="3.80.10.10">
    <property type="entry name" value="Ribonuclease Inhibitor"/>
    <property type="match status" value="4"/>
</dbReference>
<organism evidence="4 5">
    <name type="scientific">Basidiobolus meristosporus CBS 931.73</name>
    <dbReference type="NCBI Taxonomy" id="1314790"/>
    <lineage>
        <taxon>Eukaryota</taxon>
        <taxon>Fungi</taxon>
        <taxon>Fungi incertae sedis</taxon>
        <taxon>Zoopagomycota</taxon>
        <taxon>Entomophthoromycotina</taxon>
        <taxon>Basidiobolomycetes</taxon>
        <taxon>Basidiobolales</taxon>
        <taxon>Basidiobolaceae</taxon>
        <taxon>Basidiobolus</taxon>
    </lineage>
</organism>
<keyword evidence="3" id="KW-0206">Cytoskeleton</keyword>
<dbReference type="AlphaFoldDB" id="A0A1Y1YRK6"/>
<dbReference type="PANTHER" id="PTHR24107">
    <property type="entry name" value="YNEIN REGULATORY COMPLEX SUBUNIT 5"/>
    <property type="match status" value="1"/>
</dbReference>
<dbReference type="PANTHER" id="PTHR24107:SF2">
    <property type="entry name" value="NLR FAMILY CARD DOMAIN CONTAINING 3"/>
    <property type="match status" value="1"/>
</dbReference>
<dbReference type="SUPFAM" id="SSF52047">
    <property type="entry name" value="RNI-like"/>
    <property type="match status" value="2"/>
</dbReference>
<evidence type="ECO:0000256" key="2">
    <source>
        <dbReference type="ARBA" id="ARBA00022490"/>
    </source>
</evidence>